<accession>A0A9W9ANS0</accession>
<dbReference type="InterPro" id="IPR043131">
    <property type="entry name" value="BCAT-like_N"/>
</dbReference>
<dbReference type="InterPro" id="IPR001544">
    <property type="entry name" value="Aminotrans_IV"/>
</dbReference>
<dbReference type="EMBL" id="JAOTPV010000003">
    <property type="protein sequence ID" value="KAJ4485757.1"/>
    <property type="molecule type" value="Genomic_DNA"/>
</dbReference>
<keyword evidence="3" id="KW-1185">Reference proteome</keyword>
<dbReference type="GO" id="GO:0046394">
    <property type="term" value="P:carboxylic acid biosynthetic process"/>
    <property type="evidence" value="ECO:0007669"/>
    <property type="project" value="UniProtKB-ARBA"/>
</dbReference>
<reference evidence="2" key="1">
    <citation type="submission" date="2022-08" db="EMBL/GenBank/DDBJ databases">
        <title>A Global Phylogenomic Analysis of the Shiitake Genus Lentinula.</title>
        <authorList>
            <consortium name="DOE Joint Genome Institute"/>
            <person name="Sierra-Patev S."/>
            <person name="Min B."/>
            <person name="Naranjo-Ortiz M."/>
            <person name="Looney B."/>
            <person name="Konkel Z."/>
            <person name="Slot J.C."/>
            <person name="Sakamoto Y."/>
            <person name="Steenwyk J.L."/>
            <person name="Rokas A."/>
            <person name="Carro J."/>
            <person name="Camarero S."/>
            <person name="Ferreira P."/>
            <person name="Molpeceres G."/>
            <person name="Ruiz-Duenas F.J."/>
            <person name="Serrano A."/>
            <person name="Henrissat B."/>
            <person name="Drula E."/>
            <person name="Hughes K.W."/>
            <person name="Mata J.L."/>
            <person name="Ishikawa N.K."/>
            <person name="Vargas-Isla R."/>
            <person name="Ushijima S."/>
            <person name="Smith C.A."/>
            <person name="Ahrendt S."/>
            <person name="Andreopoulos W."/>
            <person name="He G."/>
            <person name="Labutti K."/>
            <person name="Lipzen A."/>
            <person name="Ng V."/>
            <person name="Riley R."/>
            <person name="Sandor L."/>
            <person name="Barry K."/>
            <person name="Martinez A.T."/>
            <person name="Xiao Y."/>
            <person name="Gibbons J.G."/>
            <person name="Terashima K."/>
            <person name="Grigoriev I.V."/>
            <person name="Hibbett D.S."/>
        </authorList>
    </citation>
    <scope>NUCLEOTIDE SEQUENCE</scope>
    <source>
        <strain evidence="2">JLM2183</strain>
    </source>
</reference>
<dbReference type="AlphaFoldDB" id="A0A9W9ANS0"/>
<keyword evidence="2" id="KW-0032">Aminotransferase</keyword>
<dbReference type="InterPro" id="IPR043132">
    <property type="entry name" value="BCAT-like_C"/>
</dbReference>
<name>A0A9W9ANS0_9AGAR</name>
<dbReference type="Proteomes" id="UP001150266">
    <property type="component" value="Unassembled WGS sequence"/>
</dbReference>
<dbReference type="Gene3D" id="3.30.470.10">
    <property type="match status" value="1"/>
</dbReference>
<gene>
    <name evidence="2" type="ORF">J3R30DRAFT_1402763</name>
</gene>
<comment type="similarity">
    <text evidence="1">Belongs to the class-IV pyridoxal-phosphate-dependent aminotransferase family.</text>
</comment>
<evidence type="ECO:0000313" key="3">
    <source>
        <dbReference type="Proteomes" id="UP001150266"/>
    </source>
</evidence>
<organism evidence="2 3">
    <name type="scientific">Lentinula aciculospora</name>
    <dbReference type="NCBI Taxonomy" id="153920"/>
    <lineage>
        <taxon>Eukaryota</taxon>
        <taxon>Fungi</taxon>
        <taxon>Dikarya</taxon>
        <taxon>Basidiomycota</taxon>
        <taxon>Agaricomycotina</taxon>
        <taxon>Agaricomycetes</taxon>
        <taxon>Agaricomycetidae</taxon>
        <taxon>Agaricales</taxon>
        <taxon>Marasmiineae</taxon>
        <taxon>Omphalotaceae</taxon>
        <taxon>Lentinula</taxon>
    </lineage>
</organism>
<proteinExistence type="inferred from homology"/>
<dbReference type="OrthoDB" id="64220at2759"/>
<evidence type="ECO:0000313" key="2">
    <source>
        <dbReference type="EMBL" id="KAJ4485757.1"/>
    </source>
</evidence>
<protein>
    <submittedName>
        <fullName evidence="2">Aminotransferase</fullName>
    </submittedName>
</protein>
<dbReference type="InterPro" id="IPR036038">
    <property type="entry name" value="Aminotransferase-like"/>
</dbReference>
<dbReference type="PANTHER" id="PTHR42743">
    <property type="entry name" value="AMINO-ACID AMINOTRANSFERASE"/>
    <property type="match status" value="1"/>
</dbReference>
<dbReference type="SUPFAM" id="SSF56752">
    <property type="entry name" value="D-aminoacid aminotransferase-like PLP-dependent enzymes"/>
    <property type="match status" value="1"/>
</dbReference>
<keyword evidence="2" id="KW-0808">Transferase</keyword>
<comment type="caution">
    <text evidence="2">The sequence shown here is derived from an EMBL/GenBank/DDBJ whole genome shotgun (WGS) entry which is preliminary data.</text>
</comment>
<sequence length="250" mass="27913">MYYSLLSSTRYDESLLKCGWNNDIDGPSPFFLLPFHFDRLREASEQHDWQGANTLSYTMLKEKCRQKVEQEGHTQAVKVRITLSEAGEIEVTVSAVASFQSDPMGLVHFNPMLDIPPDDNSIVAVHIDSMSTPSSLFTRTKTTNRALYDEARTRAKISSSTSEVVLFNDDSSITEASISNVSFFRAGRWLTPSASTGCLPGVLRRWLLQKGLIDEDHGEQLTVNRILEGDWVLLSNGVQGCRLGRIALIP</sequence>
<dbReference type="Pfam" id="PF01063">
    <property type="entry name" value="Aminotran_4"/>
    <property type="match status" value="1"/>
</dbReference>
<dbReference type="PANTHER" id="PTHR42743:SF11">
    <property type="entry name" value="AMINODEOXYCHORISMATE LYASE"/>
    <property type="match status" value="1"/>
</dbReference>
<dbReference type="GO" id="GO:0008483">
    <property type="term" value="F:transaminase activity"/>
    <property type="evidence" value="ECO:0007669"/>
    <property type="project" value="UniProtKB-KW"/>
</dbReference>
<dbReference type="InterPro" id="IPR050571">
    <property type="entry name" value="Class-IV_PLP-Dep_Aminotrnsfr"/>
</dbReference>
<evidence type="ECO:0000256" key="1">
    <source>
        <dbReference type="ARBA" id="ARBA00009320"/>
    </source>
</evidence>
<dbReference type="Gene3D" id="3.20.10.10">
    <property type="entry name" value="D-amino Acid Aminotransferase, subunit A, domain 2"/>
    <property type="match status" value="1"/>
</dbReference>